<sequence length="128" mass="14111">MSHVNPLFCTIMALHRPRFITSSRLGPLHAFSFPLKVLIVSMVLGFLRTLKESDFRWSNSVVYCRICCLGSSFLWLRSVFCSSLSCSLGSVRTPVVQGEALVQSLLSQERNGPVVSPQAVIRGGLPNV</sequence>
<dbReference type="Proteomes" id="UP000827872">
    <property type="component" value="Linkage Group LG13"/>
</dbReference>
<protein>
    <submittedName>
        <fullName evidence="1">Uncharacterized protein</fullName>
    </submittedName>
</protein>
<evidence type="ECO:0000313" key="1">
    <source>
        <dbReference type="EMBL" id="KAH8011698.1"/>
    </source>
</evidence>
<comment type="caution">
    <text evidence="1">The sequence shown here is derived from an EMBL/GenBank/DDBJ whole genome shotgun (WGS) entry which is preliminary data.</text>
</comment>
<gene>
    <name evidence="1" type="ORF">K3G42_005946</name>
</gene>
<evidence type="ECO:0000313" key="2">
    <source>
        <dbReference type="Proteomes" id="UP000827872"/>
    </source>
</evidence>
<organism evidence="1 2">
    <name type="scientific">Sphaerodactylus townsendi</name>
    <dbReference type="NCBI Taxonomy" id="933632"/>
    <lineage>
        <taxon>Eukaryota</taxon>
        <taxon>Metazoa</taxon>
        <taxon>Chordata</taxon>
        <taxon>Craniata</taxon>
        <taxon>Vertebrata</taxon>
        <taxon>Euteleostomi</taxon>
        <taxon>Lepidosauria</taxon>
        <taxon>Squamata</taxon>
        <taxon>Bifurcata</taxon>
        <taxon>Gekkota</taxon>
        <taxon>Sphaerodactylidae</taxon>
        <taxon>Sphaerodactylus</taxon>
    </lineage>
</organism>
<dbReference type="EMBL" id="CM037626">
    <property type="protein sequence ID" value="KAH8011698.1"/>
    <property type="molecule type" value="Genomic_DNA"/>
</dbReference>
<reference evidence="1" key="1">
    <citation type="submission" date="2021-08" db="EMBL/GenBank/DDBJ databases">
        <title>The first chromosome-level gecko genome reveals the dynamic sex chromosomes of Neotropical dwarf geckos (Sphaerodactylidae: Sphaerodactylus).</title>
        <authorList>
            <person name="Pinto B.J."/>
            <person name="Keating S.E."/>
            <person name="Gamble T."/>
        </authorList>
    </citation>
    <scope>NUCLEOTIDE SEQUENCE</scope>
    <source>
        <strain evidence="1">TG3544</strain>
    </source>
</reference>
<keyword evidence="2" id="KW-1185">Reference proteome</keyword>
<name>A0ACB8FWP0_9SAUR</name>
<proteinExistence type="predicted"/>
<accession>A0ACB8FWP0</accession>